<dbReference type="EMBL" id="JARKHS020007552">
    <property type="protein sequence ID" value="KAK8781565.1"/>
    <property type="molecule type" value="Genomic_DNA"/>
</dbReference>
<gene>
    <name evidence="1" type="ORF">V5799_017092</name>
</gene>
<name>A0AAQ4F494_AMBAM</name>
<organism evidence="1 2">
    <name type="scientific">Amblyomma americanum</name>
    <name type="common">Lone star tick</name>
    <dbReference type="NCBI Taxonomy" id="6943"/>
    <lineage>
        <taxon>Eukaryota</taxon>
        <taxon>Metazoa</taxon>
        <taxon>Ecdysozoa</taxon>
        <taxon>Arthropoda</taxon>
        <taxon>Chelicerata</taxon>
        <taxon>Arachnida</taxon>
        <taxon>Acari</taxon>
        <taxon>Parasitiformes</taxon>
        <taxon>Ixodida</taxon>
        <taxon>Ixodoidea</taxon>
        <taxon>Ixodidae</taxon>
        <taxon>Amblyomminae</taxon>
        <taxon>Amblyomma</taxon>
    </lineage>
</organism>
<dbReference type="AlphaFoldDB" id="A0AAQ4F494"/>
<evidence type="ECO:0000313" key="2">
    <source>
        <dbReference type="Proteomes" id="UP001321473"/>
    </source>
</evidence>
<comment type="caution">
    <text evidence="1">The sequence shown here is derived from an EMBL/GenBank/DDBJ whole genome shotgun (WGS) entry which is preliminary data.</text>
</comment>
<protein>
    <submittedName>
        <fullName evidence="1">Uncharacterized protein</fullName>
    </submittedName>
</protein>
<sequence length="207" mass="22419">MALGDDLADKANLVYIDALEYPEDTLRALDRHVGRRYRFGLSVVREHANQQRVRDLASAVTVDNLRQALTRFSACGAEPTSAYHLAGEALLRNASKAVGLEKEVAFIWEGFNQTAIDAQLENITGPMNVTVDLNKTTELAQKMRSLLNISLAIPTSPSEPDLKSQVSTINTNTDSAEALKKALGELKPLAAGAGIVSLIGRYSKALK</sequence>
<evidence type="ECO:0000313" key="1">
    <source>
        <dbReference type="EMBL" id="KAK8781565.1"/>
    </source>
</evidence>
<dbReference type="Proteomes" id="UP001321473">
    <property type="component" value="Unassembled WGS sequence"/>
</dbReference>
<proteinExistence type="predicted"/>
<reference evidence="1 2" key="1">
    <citation type="journal article" date="2023" name="Arcadia Sci">
        <title>De novo assembly of a long-read Amblyomma americanum tick genome.</title>
        <authorList>
            <person name="Chou S."/>
            <person name="Poskanzer K.E."/>
            <person name="Rollins M."/>
            <person name="Thuy-Boun P.S."/>
        </authorList>
    </citation>
    <scope>NUCLEOTIDE SEQUENCE [LARGE SCALE GENOMIC DNA]</scope>
    <source>
        <strain evidence="1">F_SG_1</strain>
        <tissue evidence="1">Salivary glands</tissue>
    </source>
</reference>
<keyword evidence="2" id="KW-1185">Reference proteome</keyword>
<accession>A0AAQ4F494</accession>